<accession>A0A1I1EKT9</accession>
<dbReference type="OrthoDB" id="947646at2"/>
<reference evidence="2 3" key="1">
    <citation type="submission" date="2016-10" db="EMBL/GenBank/DDBJ databases">
        <authorList>
            <person name="de Groot N.N."/>
        </authorList>
    </citation>
    <scope>NUCLEOTIDE SEQUENCE [LARGE SCALE GENOMIC DNA]</scope>
    <source>
        <strain evidence="2 3">DSM 22900</strain>
    </source>
</reference>
<feature type="region of interest" description="Disordered" evidence="1">
    <location>
        <begin position="1"/>
        <end position="29"/>
    </location>
</feature>
<sequence length="211" mass="23236">MAIDRKTLVSPEVPPQYTGKPLDLESRTSLPDESSARMFFETAKRRLLDVNHWYEIAELPVAVFVLTDEHGGEAVKSRAAEGDKVRIDIPGPGPSVGDGYDWVAVEQITETAGPETERCSITLRPTANPLKMETDTAHFFKDAATSTLIVERNGREVIARYHGRNEVANTETESTIDNVRNAMVGAGAKLGLSYPQWKSLVEGLVKPEKKT</sequence>
<dbReference type="STRING" id="623281.SAMN05421747_101533"/>
<evidence type="ECO:0000313" key="2">
    <source>
        <dbReference type="EMBL" id="SFB85523.1"/>
    </source>
</evidence>
<dbReference type="AlphaFoldDB" id="A0A1I1EKT9"/>
<proteinExistence type="predicted"/>
<organism evidence="2 3">
    <name type="scientific">Parapedobacter composti</name>
    <dbReference type="NCBI Taxonomy" id="623281"/>
    <lineage>
        <taxon>Bacteria</taxon>
        <taxon>Pseudomonadati</taxon>
        <taxon>Bacteroidota</taxon>
        <taxon>Sphingobacteriia</taxon>
        <taxon>Sphingobacteriales</taxon>
        <taxon>Sphingobacteriaceae</taxon>
        <taxon>Parapedobacter</taxon>
    </lineage>
</organism>
<dbReference type="RefSeq" id="WP_090970743.1">
    <property type="nucleotide sequence ID" value="NZ_FOLL01000001.1"/>
</dbReference>
<evidence type="ECO:0000313" key="3">
    <source>
        <dbReference type="Proteomes" id="UP000199577"/>
    </source>
</evidence>
<keyword evidence="3" id="KW-1185">Reference proteome</keyword>
<dbReference type="EMBL" id="FOLL01000001">
    <property type="protein sequence ID" value="SFB85523.1"/>
    <property type="molecule type" value="Genomic_DNA"/>
</dbReference>
<evidence type="ECO:0000256" key="1">
    <source>
        <dbReference type="SAM" id="MobiDB-lite"/>
    </source>
</evidence>
<name>A0A1I1EKT9_9SPHI</name>
<gene>
    <name evidence="2" type="ORF">SAMN05421747_101533</name>
</gene>
<dbReference type="Proteomes" id="UP000199577">
    <property type="component" value="Unassembled WGS sequence"/>
</dbReference>
<protein>
    <submittedName>
        <fullName evidence="2">Uncharacterized protein</fullName>
    </submittedName>
</protein>